<dbReference type="Pfam" id="PF03203">
    <property type="entry name" value="MerC"/>
    <property type="match status" value="1"/>
</dbReference>
<evidence type="ECO:0000313" key="3">
    <source>
        <dbReference type="Proteomes" id="UP000051863"/>
    </source>
</evidence>
<keyword evidence="1" id="KW-1133">Transmembrane helix</keyword>
<dbReference type="GO" id="GO:0016020">
    <property type="term" value="C:membrane"/>
    <property type="evidence" value="ECO:0007669"/>
    <property type="project" value="InterPro"/>
</dbReference>
<dbReference type="Proteomes" id="UP000051863">
    <property type="component" value="Unassembled WGS sequence"/>
</dbReference>
<dbReference type="GO" id="GO:0015097">
    <property type="term" value="F:mercury ion transmembrane transporter activity"/>
    <property type="evidence" value="ECO:0007669"/>
    <property type="project" value="InterPro"/>
</dbReference>
<feature type="transmembrane region" description="Helical" evidence="1">
    <location>
        <begin position="21"/>
        <end position="46"/>
    </location>
</feature>
<name>A0A0R0C8N0_9GAMM</name>
<evidence type="ECO:0000313" key="2">
    <source>
        <dbReference type="EMBL" id="KRG62462.1"/>
    </source>
</evidence>
<dbReference type="EMBL" id="LDJJ01000081">
    <property type="protein sequence ID" value="KRG62462.1"/>
    <property type="molecule type" value="Genomic_DNA"/>
</dbReference>
<protein>
    <submittedName>
        <fullName evidence="2">Membrane protein</fullName>
    </submittedName>
</protein>
<organism evidence="2 3">
    <name type="scientific">Stenotrophomonas terrae</name>
    <dbReference type="NCBI Taxonomy" id="405446"/>
    <lineage>
        <taxon>Bacteria</taxon>
        <taxon>Pseudomonadati</taxon>
        <taxon>Pseudomonadota</taxon>
        <taxon>Gammaproteobacteria</taxon>
        <taxon>Lysobacterales</taxon>
        <taxon>Lysobacteraceae</taxon>
        <taxon>Stenotrophomonas</taxon>
    </lineage>
</organism>
<sequence length="138" mass="14707">MPTPPTGLRKFLDRFGATGSLICAVHCALLPALLAIAPALGLSFWLSDGVEATIVIFVTVLGLFSLIWGYLRHRALMALLLLVPGLLLLWAGLLHSELHHSAVPHAVVMTLGGVLVGLAHIANLRLNHVHIHDASCAH</sequence>
<dbReference type="RefSeq" id="WP_057630570.1">
    <property type="nucleotide sequence ID" value="NZ_LDJJ01000081.1"/>
</dbReference>
<keyword evidence="1" id="KW-0812">Transmembrane</keyword>
<dbReference type="OrthoDB" id="5966279at2"/>
<feature type="transmembrane region" description="Helical" evidence="1">
    <location>
        <begin position="52"/>
        <end position="71"/>
    </location>
</feature>
<dbReference type="PATRIC" id="fig|405446.3.peg.3654"/>
<evidence type="ECO:0000256" key="1">
    <source>
        <dbReference type="SAM" id="Phobius"/>
    </source>
</evidence>
<feature type="transmembrane region" description="Helical" evidence="1">
    <location>
        <begin position="102"/>
        <end position="122"/>
    </location>
</feature>
<reference evidence="2 3" key="1">
    <citation type="submission" date="2015-05" db="EMBL/GenBank/DDBJ databases">
        <title>Genome sequencing and analysis of members of genus Stenotrophomonas.</title>
        <authorList>
            <person name="Patil P.P."/>
            <person name="Midha S."/>
            <person name="Patil P.B."/>
        </authorList>
    </citation>
    <scope>NUCLEOTIDE SEQUENCE [LARGE SCALE GENOMIC DNA]</scope>
    <source>
        <strain evidence="2 3">DSM 18941</strain>
    </source>
</reference>
<dbReference type="InterPro" id="IPR004891">
    <property type="entry name" value="Mercury-R_MerC"/>
</dbReference>
<keyword evidence="3" id="KW-1185">Reference proteome</keyword>
<comment type="caution">
    <text evidence="2">The sequence shown here is derived from an EMBL/GenBank/DDBJ whole genome shotgun (WGS) entry which is preliminary data.</text>
</comment>
<feature type="transmembrane region" description="Helical" evidence="1">
    <location>
        <begin position="78"/>
        <end position="96"/>
    </location>
</feature>
<gene>
    <name evidence="2" type="ORF">ABB27_18180</name>
</gene>
<proteinExistence type="predicted"/>
<keyword evidence="1" id="KW-0472">Membrane</keyword>
<dbReference type="AlphaFoldDB" id="A0A0R0C8N0"/>
<accession>A0A0R0C8N0</accession>